<name>A0A137P8G5_CONC2</name>
<protein>
    <recommendedName>
        <fullName evidence="3">RNI-like protein</fullName>
    </recommendedName>
</protein>
<dbReference type="AlphaFoldDB" id="A0A137P8G5"/>
<proteinExistence type="predicted"/>
<sequence>MDKLQFFELISCLPQLRELNIFESENLTGLSSRDFFKLINQVGERLEKLEGLHITKLDPFNWESDELLVNSQILSNLQTFSYNSIEKHNQSQLETICNRLKNVKNLKLDYEVFYPSELNQLLLKLESLRKLETLTTKFYTPSTGEYLNQLYLKSQVLVDNFNFQKLKVFSFKYLQTIRSYRSPFNAPELILEFKFKNYPTCLTHLTLPKIDGELLTQLSIHCPKLVEIIMESSLPLPSPSYHSLISLARVCATSFSEECISSPGEIRKIMPKVSNFNLKSSYQNNTQLNYISKVFPNLSTLAINGAIPNINELLSLSDFKRANWKQICIFRFDHSITKLLQLLKLLSYPIDFIKLIPFGLQSNEVRSSKFIYKQFKDTVVFSGFMESEFQYVGVKLINRC</sequence>
<dbReference type="Proteomes" id="UP000070444">
    <property type="component" value="Unassembled WGS sequence"/>
</dbReference>
<dbReference type="EMBL" id="KQ964480">
    <property type="protein sequence ID" value="KXN71221.1"/>
    <property type="molecule type" value="Genomic_DNA"/>
</dbReference>
<dbReference type="InterPro" id="IPR032675">
    <property type="entry name" value="LRR_dom_sf"/>
</dbReference>
<organism evidence="1 2">
    <name type="scientific">Conidiobolus coronatus (strain ATCC 28846 / CBS 209.66 / NRRL 28638)</name>
    <name type="common">Delacroixia coronata</name>
    <dbReference type="NCBI Taxonomy" id="796925"/>
    <lineage>
        <taxon>Eukaryota</taxon>
        <taxon>Fungi</taxon>
        <taxon>Fungi incertae sedis</taxon>
        <taxon>Zoopagomycota</taxon>
        <taxon>Entomophthoromycotina</taxon>
        <taxon>Entomophthoromycetes</taxon>
        <taxon>Entomophthorales</taxon>
        <taxon>Ancylistaceae</taxon>
        <taxon>Conidiobolus</taxon>
    </lineage>
</organism>
<keyword evidence="2" id="KW-1185">Reference proteome</keyword>
<gene>
    <name evidence="1" type="ORF">CONCODRAFT_6114</name>
</gene>
<evidence type="ECO:0008006" key="3">
    <source>
        <dbReference type="Google" id="ProtNLM"/>
    </source>
</evidence>
<accession>A0A137P8G5</accession>
<evidence type="ECO:0000313" key="1">
    <source>
        <dbReference type="EMBL" id="KXN71221.1"/>
    </source>
</evidence>
<reference evidence="1 2" key="1">
    <citation type="journal article" date="2015" name="Genome Biol. Evol.">
        <title>Phylogenomic analyses indicate that early fungi evolved digesting cell walls of algal ancestors of land plants.</title>
        <authorList>
            <person name="Chang Y."/>
            <person name="Wang S."/>
            <person name="Sekimoto S."/>
            <person name="Aerts A.L."/>
            <person name="Choi C."/>
            <person name="Clum A."/>
            <person name="LaButti K.M."/>
            <person name="Lindquist E.A."/>
            <person name="Yee Ngan C."/>
            <person name="Ohm R.A."/>
            <person name="Salamov A.A."/>
            <person name="Grigoriev I.V."/>
            <person name="Spatafora J.W."/>
            <person name="Berbee M.L."/>
        </authorList>
    </citation>
    <scope>NUCLEOTIDE SEQUENCE [LARGE SCALE GENOMIC DNA]</scope>
    <source>
        <strain evidence="1 2">NRRL 28638</strain>
    </source>
</reference>
<dbReference type="Gene3D" id="3.80.10.10">
    <property type="entry name" value="Ribonuclease Inhibitor"/>
    <property type="match status" value="1"/>
</dbReference>
<evidence type="ECO:0000313" key="2">
    <source>
        <dbReference type="Proteomes" id="UP000070444"/>
    </source>
</evidence>